<gene>
    <name evidence="1" type="ORF">EBO15_01570</name>
</gene>
<reference evidence="1 2" key="1">
    <citation type="submission" date="2018-10" db="EMBL/GenBank/DDBJ databases">
        <title>Isolation from soil.</title>
        <authorList>
            <person name="Hu J."/>
        </authorList>
    </citation>
    <scope>NUCLEOTIDE SEQUENCE [LARGE SCALE GENOMIC DNA]</scope>
    <source>
        <strain evidence="1 2">NEAU-Ht49</strain>
    </source>
</reference>
<dbReference type="Proteomes" id="UP000282674">
    <property type="component" value="Unassembled WGS sequence"/>
</dbReference>
<comment type="caution">
    <text evidence="1">The sequence shown here is derived from an EMBL/GenBank/DDBJ whole genome shotgun (WGS) entry which is preliminary data.</text>
</comment>
<evidence type="ECO:0000313" key="1">
    <source>
        <dbReference type="EMBL" id="RMI47618.1"/>
    </source>
</evidence>
<accession>A0A3M2MJQ6</accession>
<dbReference type="EMBL" id="RFFG01000002">
    <property type="protein sequence ID" value="RMI47618.1"/>
    <property type="molecule type" value="Genomic_DNA"/>
</dbReference>
<dbReference type="RefSeq" id="WP_122192467.1">
    <property type="nucleotide sequence ID" value="NZ_JBHSKC010000016.1"/>
</dbReference>
<dbReference type="OrthoDB" id="3482422at2"/>
<sequence>MRDSILRTLVPLVVGTLVGWAAKIGLSLPADAVTAVLTPAITLAYYTGARLIEQVWPQAGRILLSLGLAQGSPSYSR</sequence>
<evidence type="ECO:0000313" key="2">
    <source>
        <dbReference type="Proteomes" id="UP000282674"/>
    </source>
</evidence>
<proteinExistence type="predicted"/>
<organism evidence="1 2">
    <name type="scientific">Actinomadura harenae</name>
    <dbReference type="NCBI Taxonomy" id="2483351"/>
    <lineage>
        <taxon>Bacteria</taxon>
        <taxon>Bacillati</taxon>
        <taxon>Actinomycetota</taxon>
        <taxon>Actinomycetes</taxon>
        <taxon>Streptosporangiales</taxon>
        <taxon>Thermomonosporaceae</taxon>
        <taxon>Actinomadura</taxon>
    </lineage>
</organism>
<keyword evidence="2" id="KW-1185">Reference proteome</keyword>
<dbReference type="AlphaFoldDB" id="A0A3M2MJQ6"/>
<protein>
    <submittedName>
        <fullName evidence="1">Uncharacterized protein</fullName>
    </submittedName>
</protein>
<name>A0A3M2MJQ6_9ACTN</name>